<dbReference type="AlphaFoldDB" id="A0A2P2MHT1"/>
<organism evidence="1">
    <name type="scientific">Rhizophora mucronata</name>
    <name type="common">Asiatic mangrove</name>
    <dbReference type="NCBI Taxonomy" id="61149"/>
    <lineage>
        <taxon>Eukaryota</taxon>
        <taxon>Viridiplantae</taxon>
        <taxon>Streptophyta</taxon>
        <taxon>Embryophyta</taxon>
        <taxon>Tracheophyta</taxon>
        <taxon>Spermatophyta</taxon>
        <taxon>Magnoliopsida</taxon>
        <taxon>eudicotyledons</taxon>
        <taxon>Gunneridae</taxon>
        <taxon>Pentapetalae</taxon>
        <taxon>rosids</taxon>
        <taxon>fabids</taxon>
        <taxon>Malpighiales</taxon>
        <taxon>Rhizophoraceae</taxon>
        <taxon>Rhizophora</taxon>
    </lineage>
</organism>
<dbReference type="EMBL" id="GGEC01049301">
    <property type="protein sequence ID" value="MBX29785.1"/>
    <property type="molecule type" value="Transcribed_RNA"/>
</dbReference>
<evidence type="ECO:0000313" key="1">
    <source>
        <dbReference type="EMBL" id="MBX29785.1"/>
    </source>
</evidence>
<sequence>MNTRRVLLQIGMHGIKGYLINRKFILWH</sequence>
<accession>A0A2P2MHT1</accession>
<reference evidence="1" key="1">
    <citation type="submission" date="2018-02" db="EMBL/GenBank/DDBJ databases">
        <title>Rhizophora mucronata_Transcriptome.</title>
        <authorList>
            <person name="Meera S.P."/>
            <person name="Sreeshan A."/>
            <person name="Augustine A."/>
        </authorList>
    </citation>
    <scope>NUCLEOTIDE SEQUENCE</scope>
    <source>
        <tissue evidence="1">Leaf</tissue>
    </source>
</reference>
<protein>
    <submittedName>
        <fullName evidence="1">Uncharacterized protein</fullName>
    </submittedName>
</protein>
<name>A0A2P2MHT1_RHIMU</name>
<proteinExistence type="predicted"/>